<dbReference type="Proteomes" id="UP000265520">
    <property type="component" value="Unassembled WGS sequence"/>
</dbReference>
<reference evidence="1 2" key="1">
    <citation type="journal article" date="2018" name="Front. Plant Sci.">
        <title>Red Clover (Trifolium pratense) and Zigzag Clover (T. medium) - A Picture of Genomic Similarities and Differences.</title>
        <authorList>
            <person name="Dluhosova J."/>
            <person name="Istvanek J."/>
            <person name="Nedelnik J."/>
            <person name="Repkova J."/>
        </authorList>
    </citation>
    <scope>NUCLEOTIDE SEQUENCE [LARGE SCALE GENOMIC DNA]</scope>
    <source>
        <strain evidence="2">cv. 10/8</strain>
        <tissue evidence="1">Leaf</tissue>
    </source>
</reference>
<evidence type="ECO:0000313" key="1">
    <source>
        <dbReference type="EMBL" id="MCI53673.1"/>
    </source>
</evidence>
<organism evidence="1 2">
    <name type="scientific">Trifolium medium</name>
    <dbReference type="NCBI Taxonomy" id="97028"/>
    <lineage>
        <taxon>Eukaryota</taxon>
        <taxon>Viridiplantae</taxon>
        <taxon>Streptophyta</taxon>
        <taxon>Embryophyta</taxon>
        <taxon>Tracheophyta</taxon>
        <taxon>Spermatophyta</taxon>
        <taxon>Magnoliopsida</taxon>
        <taxon>eudicotyledons</taxon>
        <taxon>Gunneridae</taxon>
        <taxon>Pentapetalae</taxon>
        <taxon>rosids</taxon>
        <taxon>fabids</taxon>
        <taxon>Fabales</taxon>
        <taxon>Fabaceae</taxon>
        <taxon>Papilionoideae</taxon>
        <taxon>50 kb inversion clade</taxon>
        <taxon>NPAAA clade</taxon>
        <taxon>Hologalegina</taxon>
        <taxon>IRL clade</taxon>
        <taxon>Trifolieae</taxon>
        <taxon>Trifolium</taxon>
    </lineage>
</organism>
<keyword evidence="2" id="KW-1185">Reference proteome</keyword>
<sequence length="31" mass="3399">VCQRVAHASGEKRSSFCQLRIAQVLLARCAP</sequence>
<comment type="caution">
    <text evidence="1">The sequence shown here is derived from an EMBL/GenBank/DDBJ whole genome shotgun (WGS) entry which is preliminary data.</text>
</comment>
<dbReference type="EMBL" id="LXQA010467044">
    <property type="protein sequence ID" value="MCI53673.1"/>
    <property type="molecule type" value="Genomic_DNA"/>
</dbReference>
<evidence type="ECO:0000313" key="2">
    <source>
        <dbReference type="Proteomes" id="UP000265520"/>
    </source>
</evidence>
<proteinExistence type="predicted"/>
<name>A0A392SXX8_9FABA</name>
<accession>A0A392SXX8</accession>
<protein>
    <submittedName>
        <fullName evidence="1">Uncharacterized protein</fullName>
    </submittedName>
</protein>
<feature type="non-terminal residue" evidence="1">
    <location>
        <position position="1"/>
    </location>
</feature>
<dbReference type="AlphaFoldDB" id="A0A392SXX8"/>